<dbReference type="GO" id="GO:0070971">
    <property type="term" value="C:endoplasmic reticulum exit site"/>
    <property type="evidence" value="ECO:0007669"/>
    <property type="project" value="TreeGrafter"/>
</dbReference>
<dbReference type="GO" id="GO:0006886">
    <property type="term" value="P:intracellular protein transport"/>
    <property type="evidence" value="ECO:0007669"/>
    <property type="project" value="InterPro"/>
</dbReference>
<evidence type="ECO:0000256" key="7">
    <source>
        <dbReference type="ARBA" id="ARBA00021212"/>
    </source>
</evidence>
<dbReference type="FunFam" id="2.30.30.380:FF:000001">
    <property type="entry name" value="Protein transport protein SEC23"/>
    <property type="match status" value="1"/>
</dbReference>
<dbReference type="InterPro" id="IPR037364">
    <property type="entry name" value="Sec23"/>
</dbReference>
<dbReference type="Gene3D" id="3.40.50.720">
    <property type="entry name" value="NAD(P)-binding Rossmann-like Domain"/>
    <property type="match status" value="1"/>
</dbReference>
<feature type="domain" description="Gelsolin-like" evidence="19">
    <location>
        <begin position="615"/>
        <end position="703"/>
    </location>
</feature>
<evidence type="ECO:0000313" key="25">
    <source>
        <dbReference type="EMBL" id="PVH19885.1"/>
    </source>
</evidence>
<dbReference type="InterPro" id="IPR006896">
    <property type="entry name" value="Sec23/24_trunk_dom"/>
</dbReference>
<dbReference type="STRING" id="45357.A0A2V1AQ23"/>
<organism evidence="25 26">
    <name type="scientific">Candidozyma haemuli</name>
    <dbReference type="NCBI Taxonomy" id="45357"/>
    <lineage>
        <taxon>Eukaryota</taxon>
        <taxon>Fungi</taxon>
        <taxon>Dikarya</taxon>
        <taxon>Ascomycota</taxon>
        <taxon>Saccharomycotina</taxon>
        <taxon>Pichiomycetes</taxon>
        <taxon>Metschnikowiaceae</taxon>
        <taxon>Candidozyma</taxon>
    </lineage>
</organism>
<evidence type="ECO:0000256" key="2">
    <source>
        <dbReference type="ARBA" id="ARBA00004299"/>
    </source>
</evidence>
<feature type="domain" description="Zinc finger Sec23/Sec24-type" evidence="21">
    <location>
        <begin position="53"/>
        <end position="92"/>
    </location>
</feature>
<keyword evidence="16" id="KW-0472">Membrane</keyword>
<dbReference type="Proteomes" id="UP000244309">
    <property type="component" value="Unassembled WGS sequence"/>
</dbReference>
<dbReference type="InterPro" id="IPR000594">
    <property type="entry name" value="ThiF_NAD_FAD-bd"/>
</dbReference>
<evidence type="ECO:0000256" key="5">
    <source>
        <dbReference type="ARBA" id="ARBA00011845"/>
    </source>
</evidence>
<dbReference type="Pfam" id="PF08033">
    <property type="entry name" value="Sec23_BS"/>
    <property type="match status" value="1"/>
</dbReference>
<dbReference type="Pfam" id="PF04815">
    <property type="entry name" value="Sec23_helical"/>
    <property type="match status" value="1"/>
</dbReference>
<evidence type="ECO:0000256" key="4">
    <source>
        <dbReference type="ARBA" id="ARBA00009210"/>
    </source>
</evidence>
<dbReference type="InterPro" id="IPR035985">
    <property type="entry name" value="Ubiquitin-activating_enz"/>
</dbReference>
<evidence type="ECO:0000256" key="9">
    <source>
        <dbReference type="ARBA" id="ARBA00022490"/>
    </source>
</evidence>
<evidence type="ECO:0000313" key="26">
    <source>
        <dbReference type="Proteomes" id="UP000244309"/>
    </source>
</evidence>
<keyword evidence="12" id="KW-0862">Zinc</keyword>
<keyword evidence="13" id="KW-0931">ER-Golgi transport</keyword>
<evidence type="ECO:0000256" key="10">
    <source>
        <dbReference type="ARBA" id="ARBA00022723"/>
    </source>
</evidence>
<feature type="domain" description="Sec23/Sec24 helical" evidence="23">
    <location>
        <begin position="502"/>
        <end position="600"/>
    </location>
</feature>
<dbReference type="Pfam" id="PF00626">
    <property type="entry name" value="Gelsolin"/>
    <property type="match status" value="1"/>
</dbReference>
<dbReference type="GO" id="GO:0090110">
    <property type="term" value="P:COPII-coated vesicle cargo loading"/>
    <property type="evidence" value="ECO:0007669"/>
    <property type="project" value="TreeGrafter"/>
</dbReference>
<dbReference type="EMBL" id="PKFO01000003">
    <property type="protein sequence ID" value="PVH19885.1"/>
    <property type="molecule type" value="Genomic_DNA"/>
</dbReference>
<dbReference type="Gene3D" id="3.40.50.410">
    <property type="entry name" value="von Willebrand factor, type A domain"/>
    <property type="match status" value="1"/>
</dbReference>
<dbReference type="GeneID" id="37006991"/>
<dbReference type="AlphaFoldDB" id="A0A2V1AQ23"/>
<evidence type="ECO:0000259" key="24">
    <source>
        <dbReference type="Pfam" id="PF08033"/>
    </source>
</evidence>
<keyword evidence="15" id="KW-0333">Golgi apparatus</keyword>
<evidence type="ECO:0000256" key="13">
    <source>
        <dbReference type="ARBA" id="ARBA00022892"/>
    </source>
</evidence>
<dbReference type="FunFam" id="1.20.120.730:FF:000005">
    <property type="entry name" value="Protein transport protein SEC23"/>
    <property type="match status" value="1"/>
</dbReference>
<dbReference type="GO" id="GO:0005096">
    <property type="term" value="F:GTPase activator activity"/>
    <property type="evidence" value="ECO:0007669"/>
    <property type="project" value="TreeGrafter"/>
</dbReference>
<dbReference type="InterPro" id="IPR029006">
    <property type="entry name" value="ADF-H/Gelsolin-like_dom_sf"/>
</dbReference>
<dbReference type="SUPFAM" id="SSF69572">
    <property type="entry name" value="Activating enzymes of the ubiquitin-like proteins"/>
    <property type="match status" value="1"/>
</dbReference>
<keyword evidence="17" id="KW-0968">Cytoplasmic vesicle</keyword>
<evidence type="ECO:0000259" key="23">
    <source>
        <dbReference type="Pfam" id="PF04815"/>
    </source>
</evidence>
<evidence type="ECO:0000256" key="15">
    <source>
        <dbReference type="ARBA" id="ARBA00023034"/>
    </source>
</evidence>
<evidence type="ECO:0000256" key="6">
    <source>
        <dbReference type="ARBA" id="ARBA00013451"/>
    </source>
</evidence>
<dbReference type="SUPFAM" id="SSF82919">
    <property type="entry name" value="Zn-finger domain of Sec23/24"/>
    <property type="match status" value="1"/>
</dbReference>
<dbReference type="InterPro" id="IPR036175">
    <property type="entry name" value="Sec23/24_helical_dom_sf"/>
</dbReference>
<keyword evidence="26" id="KW-1185">Reference proteome</keyword>
<dbReference type="GO" id="GO:0030127">
    <property type="term" value="C:COPII vesicle coat"/>
    <property type="evidence" value="ECO:0007669"/>
    <property type="project" value="InterPro"/>
</dbReference>
<keyword evidence="9" id="KW-0963">Cytoplasm</keyword>
<dbReference type="PANTHER" id="PTHR11141">
    <property type="entry name" value="PROTEIN TRANSPORT PROTEIN SEC23"/>
    <property type="match status" value="1"/>
</dbReference>
<comment type="caution">
    <text evidence="25">The sequence shown here is derived from an EMBL/GenBank/DDBJ whole genome shotgun (WGS) entry which is preliminary data.</text>
</comment>
<dbReference type="SUPFAM" id="SSF82754">
    <property type="entry name" value="C-terminal, gelsolin-like domain of Sec23/24"/>
    <property type="match status" value="1"/>
</dbReference>
<dbReference type="SUPFAM" id="SSF81995">
    <property type="entry name" value="beta-sandwich domain of Sec23/24"/>
    <property type="match status" value="1"/>
</dbReference>
<name>A0A2V1AQ23_9ASCO</name>
<evidence type="ECO:0000259" key="19">
    <source>
        <dbReference type="Pfam" id="PF00626"/>
    </source>
</evidence>
<dbReference type="InterPro" id="IPR006900">
    <property type="entry name" value="Sec23/24_helical_dom"/>
</dbReference>
<evidence type="ECO:0000259" key="21">
    <source>
        <dbReference type="Pfam" id="PF04810"/>
    </source>
</evidence>
<evidence type="ECO:0000256" key="16">
    <source>
        <dbReference type="ARBA" id="ARBA00023136"/>
    </source>
</evidence>
<dbReference type="CDD" id="cd11287">
    <property type="entry name" value="Sec23_C"/>
    <property type="match status" value="1"/>
</dbReference>
<dbReference type="Gene3D" id="2.30.30.380">
    <property type="entry name" value="Zn-finger domain of Sec23/24"/>
    <property type="match status" value="1"/>
</dbReference>
<dbReference type="InterPro" id="IPR037550">
    <property type="entry name" value="Sec23_C"/>
</dbReference>
<evidence type="ECO:0000256" key="8">
    <source>
        <dbReference type="ARBA" id="ARBA00022448"/>
    </source>
</evidence>
<evidence type="ECO:0000256" key="11">
    <source>
        <dbReference type="ARBA" id="ARBA00022824"/>
    </source>
</evidence>
<proteinExistence type="inferred from homology"/>
<dbReference type="InterPro" id="IPR012990">
    <property type="entry name" value="Beta-sandwich_Sec23_24"/>
</dbReference>
<accession>A0A2V1AQ23</accession>
<dbReference type="GO" id="GO:0008270">
    <property type="term" value="F:zinc ion binding"/>
    <property type="evidence" value="ECO:0007669"/>
    <property type="project" value="InterPro"/>
</dbReference>
<evidence type="ECO:0000256" key="1">
    <source>
        <dbReference type="ARBA" id="ARBA00004255"/>
    </source>
</evidence>
<evidence type="ECO:0000256" key="14">
    <source>
        <dbReference type="ARBA" id="ARBA00022927"/>
    </source>
</evidence>
<comment type="subcellular location">
    <subcellularLocation>
        <location evidence="2">Cytoplasmic vesicle</location>
        <location evidence="2">COPII-coated vesicle membrane</location>
        <topology evidence="2">Peripheral membrane protein</topology>
        <orientation evidence="2">Cytoplasmic side</orientation>
    </subcellularLocation>
    <subcellularLocation>
        <location evidence="3">Endoplasmic reticulum membrane</location>
        <topology evidence="3">Peripheral membrane protein</topology>
        <orientation evidence="3">Cytoplasmic side</orientation>
    </subcellularLocation>
    <subcellularLocation>
        <location evidence="1">Golgi apparatus membrane</location>
        <topology evidence="1">Peripheral membrane protein</topology>
        <orientation evidence="1">Cytoplasmic side</orientation>
    </subcellularLocation>
</comment>
<dbReference type="Pfam" id="PF04811">
    <property type="entry name" value="Sec23_trunk"/>
    <property type="match status" value="1"/>
</dbReference>
<keyword evidence="14" id="KW-0653">Protein transport</keyword>
<dbReference type="Gene3D" id="3.40.20.10">
    <property type="entry name" value="Severin"/>
    <property type="match status" value="1"/>
</dbReference>
<evidence type="ECO:0000256" key="18">
    <source>
        <dbReference type="ARBA" id="ARBA00025471"/>
    </source>
</evidence>
<keyword evidence="8" id="KW-0813">Transport</keyword>
<dbReference type="GO" id="GO:0000139">
    <property type="term" value="C:Golgi membrane"/>
    <property type="evidence" value="ECO:0007669"/>
    <property type="project" value="UniProtKB-SubCell"/>
</dbReference>
<dbReference type="Pfam" id="PF00899">
    <property type="entry name" value="ThiF"/>
    <property type="match status" value="1"/>
</dbReference>
<dbReference type="InterPro" id="IPR007123">
    <property type="entry name" value="Gelsolin-like_dom"/>
</dbReference>
<dbReference type="FunFam" id="3.40.20.10:FF:000006">
    <property type="entry name" value="Protein transport protein SEC23"/>
    <property type="match status" value="1"/>
</dbReference>
<keyword evidence="11" id="KW-0256">Endoplasmic reticulum</keyword>
<dbReference type="InterPro" id="IPR036174">
    <property type="entry name" value="Znf_Sec23_Sec24_sf"/>
</dbReference>
<dbReference type="InterPro" id="IPR036465">
    <property type="entry name" value="vWFA_dom_sf"/>
</dbReference>
<evidence type="ECO:0000256" key="12">
    <source>
        <dbReference type="ARBA" id="ARBA00022833"/>
    </source>
</evidence>
<dbReference type="InterPro" id="IPR006895">
    <property type="entry name" value="Znf_Sec23_Sec24"/>
</dbReference>
<feature type="domain" description="Sec23/Sec24 beta-sandwich" evidence="24">
    <location>
        <begin position="390"/>
        <end position="488"/>
    </location>
</feature>
<evidence type="ECO:0000256" key="17">
    <source>
        <dbReference type="ARBA" id="ARBA00023329"/>
    </source>
</evidence>
<dbReference type="SUPFAM" id="SSF53300">
    <property type="entry name" value="vWA-like"/>
    <property type="match status" value="1"/>
</dbReference>
<comment type="function">
    <text evidence="18">Component of the coat protein complex II (COPII) which promotes the formation of transport vesicles from the endoplasmic reticulum (ER). The coat has two main functions, the physical deformation of the endoplasmic reticulum membrane into vesicles and the selection of cargo molecules.</text>
</comment>
<dbReference type="RefSeq" id="XP_025340825.1">
    <property type="nucleotide sequence ID" value="XM_025485360.1"/>
</dbReference>
<dbReference type="Gene3D" id="2.60.40.1670">
    <property type="entry name" value="beta-sandwich domain of Sec23/24"/>
    <property type="match status" value="1"/>
</dbReference>
<sequence>MEFEEQEDLNGVRFAWNTFPSTKAESAKIVVPTGVLYTPLKYREDLPVAAYDPIYCHSPTCRGILNPYCTIDPAGFWICPLCGTRSPLPPHYHGITQENLPLELAGTSSTMEYITSKPVQHAPIFLFVVDLCQDEDNLRALKETLVISLSYLPPNALVGLITYGSIVQVYDLGASTVNKSYIFRGDKDYTEKQVADMLNKPVVAQPGQMTMQNSLQRFFLPIEDIEHQLTSLIENLTADPWPVAHGDRANRATGSAINVASSLLGNTFSGFGARIFLFSAGSCTLNPGMIVGPKLKEAIRSHSDIDKENAKHYKKAVKFYESIAAKAVKHGHTIDLFGGCLDQVGFLEMKSMCSKTGGVLLLSDAFTTSIFKQSFLKLFNKDHEDYLLMGFNGTLDIKCSRELRVSGLIGHASSLKIKSPNVSDTELGIGGSSKFKMCSLSPQSTHAIFFDIANNSPLPPNAQSYIQFITQYQHASGTYRIRVTTVSNILTGDEQVLTQSFDQEAAAVLMARITLFKSEQDDGADVLRWIDRMLIKLCQKFADYRKDVEASFRLHPQFSLFPQFVFYLRRSQFLQVFNNSPDETAFYRHVLLTEDCSNSLVMIQPTLTSFGLDLEQPEAVLLDSVSIKEERILLLDTFFHILIFHGGTIAKWRKAGFQDQEEYADFKALLDEPKLEAGELLVDRFPLPRFIDTEEGGSQARFLYSKLNPSTSYNSEEYTPGAVVLTDDVSLQVFMSHLQKSARVLVVNLGGIGSEIVKNLVLGGLNTIEILDGSVVKEEDFAAQFFLPNDESIVGQPKLPLVFPNIQELNPRVNLSINTTKLAEVSLDYYKKFDLVVATELSKPQLLAINKITRDHKIPLYVAGEHGMFGYVLTDLIEHTSTKEGATGNQAKVAGTKINGVKEIVDVEWKNNDETEIVKVLDTFSPLEQIFDSKKLPLQLNKRQLKRLSGALPFILSLFDIERPVNPEDDIDREALLQRGNIICDSLGISQQVLSEEYLDLFSKQAFTEFSPVAAIIGGFLAQDIIQFFGKKDSPINNCLIFDAVRSEAPIYYL</sequence>
<dbReference type="GO" id="GO:0005789">
    <property type="term" value="C:endoplasmic reticulum membrane"/>
    <property type="evidence" value="ECO:0007669"/>
    <property type="project" value="UniProtKB-SubCell"/>
</dbReference>
<comment type="subunit">
    <text evidence="5">The COPII coat is composed of at least 5 proteins: the SEC23/24 complex, the SEC13/31 complex, and the protein SAR1.</text>
</comment>
<protein>
    <recommendedName>
        <fullName evidence="7">Protein transport protein SEC23</fullName>
    </recommendedName>
    <alternativeName>
        <fullName evidence="6">Protein transport protein sec23</fullName>
    </alternativeName>
</protein>
<feature type="domain" description="THIF-type NAD/FAD binding fold" evidence="20">
    <location>
        <begin position="737"/>
        <end position="1047"/>
    </location>
</feature>
<keyword evidence="10" id="KW-0479">Metal-binding</keyword>
<dbReference type="VEuPathDB" id="FungiDB:CXQ85_001660"/>
<evidence type="ECO:0000259" key="22">
    <source>
        <dbReference type="Pfam" id="PF04811"/>
    </source>
</evidence>
<dbReference type="OrthoDB" id="10256289at2759"/>
<feature type="domain" description="Sec23/Sec24 trunk" evidence="22">
    <location>
        <begin position="121"/>
        <end position="378"/>
    </location>
</feature>
<reference evidence="25 26" key="1">
    <citation type="submission" date="2017-12" db="EMBL/GenBank/DDBJ databases">
        <title>Genome Sequence of a Multidrug-Resistant Candida haemulonii Isolate from a Patient with Chronic Leg Ulcers in Israel.</title>
        <authorList>
            <person name="Chow N.A."/>
            <person name="Gade L."/>
            <person name="Batra D."/>
            <person name="Rowe L.A."/>
            <person name="Ben-Ami R."/>
            <person name="Loparev V.N."/>
            <person name="Litvintseva A.P."/>
        </authorList>
    </citation>
    <scope>NUCLEOTIDE SEQUENCE [LARGE SCALE GENOMIC DNA]</scope>
    <source>
        <strain evidence="25 26">B11899</strain>
    </source>
</reference>
<dbReference type="FunFam" id="3.40.50.410:FF:000008">
    <property type="entry name" value="Protein transport protein SEC23"/>
    <property type="match status" value="1"/>
</dbReference>
<evidence type="ECO:0000256" key="3">
    <source>
        <dbReference type="ARBA" id="ARBA00004397"/>
    </source>
</evidence>
<dbReference type="GO" id="GO:0008641">
    <property type="term" value="F:ubiquitin-like modifier activating enzyme activity"/>
    <property type="evidence" value="ECO:0007669"/>
    <property type="project" value="InterPro"/>
</dbReference>
<dbReference type="Pfam" id="PF04810">
    <property type="entry name" value="zf-Sec23_Sec24"/>
    <property type="match status" value="1"/>
</dbReference>
<dbReference type="InterPro" id="IPR036180">
    <property type="entry name" value="Gelsolin-like_dom_sf"/>
</dbReference>
<dbReference type="SUPFAM" id="SSF81811">
    <property type="entry name" value="Helical domain of Sec23/24"/>
    <property type="match status" value="1"/>
</dbReference>
<gene>
    <name evidence="25" type="ORF">CXQ85_001660</name>
</gene>
<dbReference type="Gene3D" id="1.20.120.730">
    <property type="entry name" value="Sec23/Sec24 helical domain"/>
    <property type="match status" value="1"/>
</dbReference>
<dbReference type="PANTHER" id="PTHR11141:SF0">
    <property type="entry name" value="PROTEIN TRANSPORT PROTEIN SEC23"/>
    <property type="match status" value="1"/>
</dbReference>
<evidence type="ECO:0000259" key="20">
    <source>
        <dbReference type="Pfam" id="PF00899"/>
    </source>
</evidence>
<comment type="similarity">
    <text evidence="4">Belongs to the SEC23/SEC24 family. SEC23 subfamily.</text>
</comment>